<dbReference type="PANTHER" id="PTHR38248">
    <property type="entry name" value="FUNK1 6"/>
    <property type="match status" value="1"/>
</dbReference>
<gene>
    <name evidence="3" type="ORF">M404DRAFT_21903</name>
</gene>
<feature type="domain" description="Fungal-type protein kinase" evidence="2">
    <location>
        <begin position="205"/>
        <end position="472"/>
    </location>
</feature>
<feature type="compositionally biased region" description="Polar residues" evidence="1">
    <location>
        <begin position="971"/>
        <end position="987"/>
    </location>
</feature>
<name>A0A0C3PM18_PISTI</name>
<feature type="compositionally biased region" description="Pro residues" evidence="1">
    <location>
        <begin position="128"/>
        <end position="140"/>
    </location>
</feature>
<reference evidence="4" key="2">
    <citation type="submission" date="2015-01" db="EMBL/GenBank/DDBJ databases">
        <title>Evolutionary Origins and Diversification of the Mycorrhizal Mutualists.</title>
        <authorList>
            <consortium name="DOE Joint Genome Institute"/>
            <consortium name="Mycorrhizal Genomics Consortium"/>
            <person name="Kohler A."/>
            <person name="Kuo A."/>
            <person name="Nagy L.G."/>
            <person name="Floudas D."/>
            <person name="Copeland A."/>
            <person name="Barry K.W."/>
            <person name="Cichocki N."/>
            <person name="Veneault-Fourrey C."/>
            <person name="LaButti K."/>
            <person name="Lindquist E.A."/>
            <person name="Lipzen A."/>
            <person name="Lundell T."/>
            <person name="Morin E."/>
            <person name="Murat C."/>
            <person name="Riley R."/>
            <person name="Ohm R."/>
            <person name="Sun H."/>
            <person name="Tunlid A."/>
            <person name="Henrissat B."/>
            <person name="Grigoriev I.V."/>
            <person name="Hibbett D.S."/>
            <person name="Martin F."/>
        </authorList>
    </citation>
    <scope>NUCLEOTIDE SEQUENCE [LARGE SCALE GENOMIC DNA]</scope>
    <source>
        <strain evidence="4">Marx 270</strain>
    </source>
</reference>
<protein>
    <recommendedName>
        <fullName evidence="2">Fungal-type protein kinase domain-containing protein</fullName>
    </recommendedName>
</protein>
<feature type="compositionally biased region" description="Basic and acidic residues" evidence="1">
    <location>
        <begin position="1021"/>
        <end position="1031"/>
    </location>
</feature>
<feature type="compositionally biased region" description="Acidic residues" evidence="1">
    <location>
        <begin position="1056"/>
        <end position="1067"/>
    </location>
</feature>
<feature type="compositionally biased region" description="Polar residues" evidence="1">
    <location>
        <begin position="1075"/>
        <end position="1094"/>
    </location>
</feature>
<dbReference type="OrthoDB" id="5569250at2759"/>
<evidence type="ECO:0000313" key="3">
    <source>
        <dbReference type="EMBL" id="KIO09339.1"/>
    </source>
</evidence>
<dbReference type="AlphaFoldDB" id="A0A0C3PM18"/>
<evidence type="ECO:0000259" key="2">
    <source>
        <dbReference type="Pfam" id="PF17667"/>
    </source>
</evidence>
<dbReference type="EMBL" id="KN831954">
    <property type="protein sequence ID" value="KIO09339.1"/>
    <property type="molecule type" value="Genomic_DNA"/>
</dbReference>
<dbReference type="STRING" id="870435.A0A0C3PM18"/>
<reference evidence="3 4" key="1">
    <citation type="submission" date="2014-04" db="EMBL/GenBank/DDBJ databases">
        <authorList>
            <consortium name="DOE Joint Genome Institute"/>
            <person name="Kuo A."/>
            <person name="Kohler A."/>
            <person name="Costa M.D."/>
            <person name="Nagy L.G."/>
            <person name="Floudas D."/>
            <person name="Copeland A."/>
            <person name="Barry K.W."/>
            <person name="Cichocki N."/>
            <person name="Veneault-Fourrey C."/>
            <person name="LaButti K."/>
            <person name="Lindquist E.A."/>
            <person name="Lipzen A."/>
            <person name="Lundell T."/>
            <person name="Morin E."/>
            <person name="Murat C."/>
            <person name="Sun H."/>
            <person name="Tunlid A."/>
            <person name="Henrissat B."/>
            <person name="Grigoriev I.V."/>
            <person name="Hibbett D.S."/>
            <person name="Martin F."/>
            <person name="Nordberg H.P."/>
            <person name="Cantor M.N."/>
            <person name="Hua S.X."/>
        </authorList>
    </citation>
    <scope>NUCLEOTIDE SEQUENCE [LARGE SCALE GENOMIC DNA]</scope>
    <source>
        <strain evidence="3 4">Marx 270</strain>
    </source>
</reference>
<sequence length="1251" mass="138439">MSKDSNKNRYQTIDGTYKLIGSLPPPKHGHTVHVMDKFTASELEGTIIREPRIQVSSPQSLGYVTNIIFESFRDTFTSIAPRSLIVPLKTIPACVRSYSASFNQGGLSEDSLVSLYDDDRKHWNWELRPPPGSDSPPEQPGPLASELPVESEKLCFEKQVALFLNAIGTAAKSTMPSLSSKPQRQWMADWSRTSLRGSTGYSRKPDLILVDNTPVSLDEITWLSPKVIAKYSKESFKPASRLGKTMDTKAYLTLVDQPWRRYVLGLSITDSELLRLHFYDHSGGAISPSINIHTDAEVFIYIVCAVAFGSRSTLGFDSTIEISPHPAHSCKCTALAIPLSPFPSPTTPSPHLESGILPSANSLPTPASPEHIPAIGRIQVNKTFYEVLDVLFSSTGFLGRGTVCYLACYNGEYYVIKDYWVEESEQRTALHEVNMMKLVQDIDGVPKLQHYWVIEVEPGIVDKTERYRDEKWRSCMKSRRTHVRLAMKPNSFHASEIFYEQALERGVLHRDCSINNTMIEDFANGSRGFLLDWEFAVRVTLQGEYDLGGTGTVPFLSVNILCQVKEAITKSGKTNVPSIRKSASLTRVFIDHPTTIHHTFADDIESLFYVFIWILILYDGPLGHERQDISHEKTLLGLWSEKAAEDLEIARCAKFTFLNDPSESRLDSEVSQYFQDLIPLANEWHILLGQSLLSGTAVQFSDVISLFDHFLASMPYEKPPEMTNAFQQIIAQHKALNSSMHPSQENDMDVMSSAIMSSKHLCEEMSTQSGTIPPKKKDSKKAKRRPEADGSTRPAKNKHLGSPPIDLEESQSVATAGLRHSGRAGVGSGGRAEQLEWIGTALEGRATRPRKSTDLPNNSVVNPLAPPPTQRKKGGGRSAGQNAKLKSNVAPPPYAPPIVNGPSPADTPLNPVPQSSTAVATPVFHQRSTDSHRFGFSLPAQQPGHIVPPRMEPDLQVLNNPYIAAIRGDQVPSNTSRPPTPQPNYQSRFIPHQPPATVPDSCIDPSLGSSLSSRQTLATADVRHKSSEKLSSEGSSEEESESSSNNPWDTEAGEVSGDESDKDEDDAFGWGAMNLRQSTHPGFSQETTTSNPIRHNSLPPDHEFQYSRDEDDDAALRSLQSKDKAQPEGSQRGTVVDILERHHRTNSCPSVPDRDLLTLAHDSVNKVSQHARAPCNSKKAKDEGPLPSQLRFYKAVWKDCLEDAKRECRAAHALSNPFPSKSHDLNLSITEVLVTVVVEWNQCGVQFEDGE</sequence>
<evidence type="ECO:0000313" key="4">
    <source>
        <dbReference type="Proteomes" id="UP000054217"/>
    </source>
</evidence>
<evidence type="ECO:0000256" key="1">
    <source>
        <dbReference type="SAM" id="MobiDB-lite"/>
    </source>
</evidence>
<keyword evidence="4" id="KW-1185">Reference proteome</keyword>
<feature type="region of interest" description="Disordered" evidence="1">
    <location>
        <begin position="763"/>
        <end position="813"/>
    </location>
</feature>
<feature type="region of interest" description="Disordered" evidence="1">
    <location>
        <begin position="842"/>
        <end position="918"/>
    </location>
</feature>
<proteinExistence type="predicted"/>
<dbReference type="InParanoid" id="A0A0C3PM18"/>
<dbReference type="PANTHER" id="PTHR38248:SF2">
    <property type="entry name" value="FUNK1 11"/>
    <property type="match status" value="1"/>
</dbReference>
<feature type="region of interest" description="Disordered" evidence="1">
    <location>
        <begin position="969"/>
        <end position="1115"/>
    </location>
</feature>
<feature type="compositionally biased region" description="Polar residues" evidence="1">
    <location>
        <begin position="1007"/>
        <end position="1018"/>
    </location>
</feature>
<dbReference type="Pfam" id="PF17667">
    <property type="entry name" value="Pkinase_fungal"/>
    <property type="match status" value="2"/>
</dbReference>
<accession>A0A0C3PM18</accession>
<dbReference type="Proteomes" id="UP000054217">
    <property type="component" value="Unassembled WGS sequence"/>
</dbReference>
<dbReference type="InterPro" id="IPR011009">
    <property type="entry name" value="Kinase-like_dom_sf"/>
</dbReference>
<dbReference type="SUPFAM" id="SSF56112">
    <property type="entry name" value="Protein kinase-like (PK-like)"/>
    <property type="match status" value="1"/>
</dbReference>
<organism evidence="3 4">
    <name type="scientific">Pisolithus tinctorius Marx 270</name>
    <dbReference type="NCBI Taxonomy" id="870435"/>
    <lineage>
        <taxon>Eukaryota</taxon>
        <taxon>Fungi</taxon>
        <taxon>Dikarya</taxon>
        <taxon>Basidiomycota</taxon>
        <taxon>Agaricomycotina</taxon>
        <taxon>Agaricomycetes</taxon>
        <taxon>Agaricomycetidae</taxon>
        <taxon>Boletales</taxon>
        <taxon>Sclerodermatineae</taxon>
        <taxon>Pisolithaceae</taxon>
        <taxon>Pisolithus</taxon>
    </lineage>
</organism>
<dbReference type="HOGENOM" id="CLU_265741_0_0_1"/>
<feature type="region of interest" description="Disordered" evidence="1">
    <location>
        <begin position="125"/>
        <end position="145"/>
    </location>
</feature>
<feature type="region of interest" description="Disordered" evidence="1">
    <location>
        <begin position="933"/>
        <end position="952"/>
    </location>
</feature>
<feature type="domain" description="Fungal-type protein kinase" evidence="2">
    <location>
        <begin position="504"/>
        <end position="614"/>
    </location>
</feature>
<dbReference type="InterPro" id="IPR040976">
    <property type="entry name" value="Pkinase_fungal"/>
</dbReference>